<evidence type="ECO:0000256" key="3">
    <source>
        <dbReference type="ARBA" id="ARBA00023315"/>
    </source>
</evidence>
<keyword evidence="3" id="KW-0012">Acyltransferase</keyword>
<dbReference type="AlphaFoldDB" id="A0A2R4SWH3"/>
<dbReference type="GO" id="GO:0044550">
    <property type="term" value="P:secondary metabolite biosynthetic process"/>
    <property type="evidence" value="ECO:0007669"/>
    <property type="project" value="TreeGrafter"/>
</dbReference>
<proteinExistence type="predicted"/>
<dbReference type="Pfam" id="PF08545">
    <property type="entry name" value="ACP_syn_III"/>
    <property type="match status" value="1"/>
</dbReference>
<feature type="compositionally biased region" description="Low complexity" evidence="4">
    <location>
        <begin position="339"/>
        <end position="350"/>
    </location>
</feature>
<dbReference type="RefSeq" id="WP_108146909.1">
    <property type="nucleotide sequence ID" value="NZ_CP026304.1"/>
</dbReference>
<dbReference type="GO" id="GO:0006633">
    <property type="term" value="P:fatty acid biosynthetic process"/>
    <property type="evidence" value="ECO:0007669"/>
    <property type="project" value="InterPro"/>
</dbReference>
<organism evidence="7 8">
    <name type="scientific">Streptomyces lunaelactis</name>
    <dbReference type="NCBI Taxonomy" id="1535768"/>
    <lineage>
        <taxon>Bacteria</taxon>
        <taxon>Bacillati</taxon>
        <taxon>Actinomycetota</taxon>
        <taxon>Actinomycetes</taxon>
        <taxon>Kitasatosporales</taxon>
        <taxon>Streptomycetaceae</taxon>
        <taxon>Streptomyces</taxon>
    </lineage>
</organism>
<protein>
    <recommendedName>
        <fullName evidence="9">3-oxoacyl-ACP synthase</fullName>
    </recommendedName>
</protein>
<dbReference type="GeneID" id="55654081"/>
<evidence type="ECO:0000256" key="4">
    <source>
        <dbReference type="SAM" id="MobiDB-lite"/>
    </source>
</evidence>
<evidence type="ECO:0000259" key="5">
    <source>
        <dbReference type="Pfam" id="PF08541"/>
    </source>
</evidence>
<gene>
    <name evidence="7" type="ORF">SLUN_02160</name>
</gene>
<keyword evidence="8" id="KW-1185">Reference proteome</keyword>
<dbReference type="OrthoDB" id="9788274at2"/>
<accession>A0A2R4SWH3</accession>
<keyword evidence="1" id="KW-0963">Cytoplasm</keyword>
<reference evidence="7 8" key="1">
    <citation type="submission" date="2018-01" db="EMBL/GenBank/DDBJ databases">
        <title>Complete genome sequence of Streptomyces lunaelactis MM109T, a Ferroverdin A producer isolated from cave moonmilk deposits.</title>
        <authorList>
            <person name="Naome A."/>
            <person name="Martinet L."/>
            <person name="Maciejewska M."/>
            <person name="Anderssen S."/>
            <person name="Adam D."/>
            <person name="Tenconi E."/>
            <person name="Deflandre B."/>
            <person name="Arguelles-Arias A."/>
            <person name="Calusinska M."/>
            <person name="Copieters W."/>
            <person name="Karim L."/>
            <person name="Hanikenne M."/>
            <person name="Baurain D."/>
            <person name="van Wezel G."/>
            <person name="Smargiasso N."/>
            <person name="de Pauw E."/>
            <person name="Delfosse P."/>
            <person name="Rigali S."/>
        </authorList>
    </citation>
    <scope>NUCLEOTIDE SEQUENCE [LARGE SCALE GENOMIC DNA]</scope>
    <source>
        <strain evidence="7 8">MM109</strain>
    </source>
</reference>
<dbReference type="EMBL" id="CP026304">
    <property type="protein sequence ID" value="AVZ71217.1"/>
    <property type="molecule type" value="Genomic_DNA"/>
</dbReference>
<dbReference type="Pfam" id="PF08541">
    <property type="entry name" value="ACP_syn_III_C"/>
    <property type="match status" value="1"/>
</dbReference>
<dbReference type="GO" id="GO:0004315">
    <property type="term" value="F:3-oxoacyl-[acyl-carrier-protein] synthase activity"/>
    <property type="evidence" value="ECO:0007669"/>
    <property type="project" value="InterPro"/>
</dbReference>
<feature type="domain" description="Beta-ketoacyl-[acyl-carrier-protein] synthase III C-terminal" evidence="5">
    <location>
        <begin position="245"/>
        <end position="331"/>
    </location>
</feature>
<dbReference type="SUPFAM" id="SSF53901">
    <property type="entry name" value="Thiolase-like"/>
    <property type="match status" value="1"/>
</dbReference>
<name>A0A2R4SWH3_9ACTN</name>
<dbReference type="Gene3D" id="3.40.47.10">
    <property type="match status" value="2"/>
</dbReference>
<feature type="region of interest" description="Disordered" evidence="4">
    <location>
        <begin position="332"/>
        <end position="407"/>
    </location>
</feature>
<evidence type="ECO:0000313" key="7">
    <source>
        <dbReference type="EMBL" id="AVZ71217.1"/>
    </source>
</evidence>
<feature type="compositionally biased region" description="Polar residues" evidence="4">
    <location>
        <begin position="351"/>
        <end position="360"/>
    </location>
</feature>
<feature type="domain" description="Beta-ketoacyl-[acyl-carrier-protein] synthase III N-terminal" evidence="6">
    <location>
        <begin position="114"/>
        <end position="196"/>
    </location>
</feature>
<dbReference type="InterPro" id="IPR016039">
    <property type="entry name" value="Thiolase-like"/>
</dbReference>
<dbReference type="PANTHER" id="PTHR34069">
    <property type="entry name" value="3-OXOACYL-[ACYL-CARRIER-PROTEIN] SYNTHASE 3"/>
    <property type="match status" value="1"/>
</dbReference>
<evidence type="ECO:0000259" key="6">
    <source>
        <dbReference type="Pfam" id="PF08545"/>
    </source>
</evidence>
<keyword evidence="2" id="KW-0808">Transferase</keyword>
<evidence type="ECO:0008006" key="9">
    <source>
        <dbReference type="Google" id="ProtNLM"/>
    </source>
</evidence>
<dbReference type="PANTHER" id="PTHR34069:SF3">
    <property type="entry name" value="ACYL-COA:ACYL-COA ALKYLTRANSFERASE"/>
    <property type="match status" value="1"/>
</dbReference>
<dbReference type="Proteomes" id="UP000244201">
    <property type="component" value="Chromosome"/>
</dbReference>
<sequence>MSVHSRIAQVAVHLPPGRQTAQAIEDRLRRHSPGVRVPARLLTRLYGLQERIVADDGDLPSDLASRAVLQALRQAELEPGDIDLLLFAAVSADVQEPANAHIVASKTGLTCPVFDVSNACNSVLNALEVADAFIRCGAYGRVLVACGETLSRLSRWTLTGPDELRTALASLTGGDMGAALLIEASPEPGIIATTSMANSAGWPAATLFNPYHAPGLPKGLHIDSDRLLASFLGLDTQAKQWLKSQHSDPNTLGLLCVHQPSVPFVHEFCARLGVPSDTVVPTFHRTGNMGAATLPLQLALATEQGRLRPGTNAALFGLASGASAGVILINWTTPRPHPHQTTPTRHATPADTNGGNSRANRPNGAEQHPCGEGGAGGRRGRQVPDTGPSAPSRTRTAPGAGPSEAGR</sequence>
<evidence type="ECO:0000256" key="1">
    <source>
        <dbReference type="ARBA" id="ARBA00022490"/>
    </source>
</evidence>
<dbReference type="InterPro" id="IPR013747">
    <property type="entry name" value="ACP_syn_III_C"/>
</dbReference>
<evidence type="ECO:0000313" key="8">
    <source>
        <dbReference type="Proteomes" id="UP000244201"/>
    </source>
</evidence>
<dbReference type="KEGG" id="slk:SLUN_02160"/>
<evidence type="ECO:0000256" key="2">
    <source>
        <dbReference type="ARBA" id="ARBA00022679"/>
    </source>
</evidence>
<dbReference type="InterPro" id="IPR013751">
    <property type="entry name" value="ACP_syn_III_N"/>
</dbReference>